<dbReference type="EMBL" id="GFTR01000844">
    <property type="protein sequence ID" value="JAW15582.1"/>
    <property type="molecule type" value="Transcribed_RNA"/>
</dbReference>
<evidence type="ECO:0000313" key="1">
    <source>
        <dbReference type="EMBL" id="JAW15582.1"/>
    </source>
</evidence>
<accession>A0A224Y3D1</accession>
<name>A0A224Y3D1_9HEMI</name>
<dbReference type="AlphaFoldDB" id="A0A224Y3D1"/>
<protein>
    <submittedName>
        <fullName evidence="1">Putative secreted protein</fullName>
    </submittedName>
</protein>
<organism evidence="1">
    <name type="scientific">Panstrongylus lignarius</name>
    <dbReference type="NCBI Taxonomy" id="156445"/>
    <lineage>
        <taxon>Eukaryota</taxon>
        <taxon>Metazoa</taxon>
        <taxon>Ecdysozoa</taxon>
        <taxon>Arthropoda</taxon>
        <taxon>Hexapoda</taxon>
        <taxon>Insecta</taxon>
        <taxon>Pterygota</taxon>
        <taxon>Neoptera</taxon>
        <taxon>Paraneoptera</taxon>
        <taxon>Hemiptera</taxon>
        <taxon>Heteroptera</taxon>
        <taxon>Panheteroptera</taxon>
        <taxon>Cimicomorpha</taxon>
        <taxon>Reduviidae</taxon>
        <taxon>Triatominae</taxon>
        <taxon>Panstrongylus</taxon>
    </lineage>
</organism>
<reference evidence="1" key="1">
    <citation type="journal article" date="2018" name="PLoS Negl. Trop. Dis.">
        <title>An insight into the salivary gland and fat body transcriptome of Panstrongylus lignarius (Hemiptera: Heteroptera), the main vector of Chagas disease in Peru.</title>
        <authorList>
            <person name="Nevoa J.C."/>
            <person name="Mendes M.T."/>
            <person name="da Silva M.V."/>
            <person name="Soares S.C."/>
            <person name="Oliveira C.J.F."/>
            <person name="Ribeiro J.M.C."/>
        </authorList>
    </citation>
    <scope>NUCLEOTIDE SEQUENCE</scope>
</reference>
<proteinExistence type="predicted"/>
<sequence length="80" mass="8657">MLLLAGKPNLYFLFSITTAAPQPCWSFDPSVYSIFVGLIRAIIPKKCCTNTVTGVIFFGYFNSVWSTDIGGVNQGAVACN</sequence>